<dbReference type="GO" id="GO:0005524">
    <property type="term" value="F:ATP binding"/>
    <property type="evidence" value="ECO:0007669"/>
    <property type="project" value="UniProtKB-KW"/>
</dbReference>
<organism evidence="17">
    <name type="scientific">mine drainage metagenome</name>
    <dbReference type="NCBI Taxonomy" id="410659"/>
    <lineage>
        <taxon>unclassified sequences</taxon>
        <taxon>metagenomes</taxon>
        <taxon>ecological metagenomes</taxon>
    </lineage>
</organism>
<evidence type="ECO:0000256" key="12">
    <source>
        <dbReference type="ARBA" id="ARBA00022989"/>
    </source>
</evidence>
<keyword evidence="15" id="KW-0175">Coiled coil</keyword>
<reference evidence="17" key="1">
    <citation type="submission" date="2016-10" db="EMBL/GenBank/DDBJ databases">
        <title>Sequence of Gallionella enrichment culture.</title>
        <authorList>
            <person name="Poehlein A."/>
            <person name="Muehling M."/>
            <person name="Daniel R."/>
        </authorList>
    </citation>
    <scope>NUCLEOTIDE SEQUENCE</scope>
</reference>
<dbReference type="PIRSF" id="PIRSF036431">
    <property type="entry name" value="STHK_DctB"/>
    <property type="match status" value="1"/>
</dbReference>
<keyword evidence="6" id="KW-0597">Phosphoprotein</keyword>
<feature type="coiled-coil region" evidence="15">
    <location>
        <begin position="353"/>
        <end position="387"/>
    </location>
</feature>
<feature type="domain" description="Histidine kinase" evidence="16">
    <location>
        <begin position="396"/>
        <end position="610"/>
    </location>
</feature>
<evidence type="ECO:0000256" key="6">
    <source>
        <dbReference type="ARBA" id="ARBA00022553"/>
    </source>
</evidence>
<name>A0A1J5RA08_9ZZZZ</name>
<evidence type="ECO:0000256" key="11">
    <source>
        <dbReference type="ARBA" id="ARBA00022840"/>
    </source>
</evidence>
<evidence type="ECO:0000256" key="10">
    <source>
        <dbReference type="ARBA" id="ARBA00022777"/>
    </source>
</evidence>
<evidence type="ECO:0000256" key="3">
    <source>
        <dbReference type="ARBA" id="ARBA00012438"/>
    </source>
</evidence>
<dbReference type="PRINTS" id="PR00344">
    <property type="entry name" value="BCTRLSENSOR"/>
</dbReference>
<dbReference type="InterPro" id="IPR036890">
    <property type="entry name" value="HATPase_C_sf"/>
</dbReference>
<keyword evidence="9" id="KW-0547">Nucleotide-binding</keyword>
<dbReference type="Pfam" id="PF02518">
    <property type="entry name" value="HATPase_c"/>
    <property type="match status" value="1"/>
</dbReference>
<dbReference type="SUPFAM" id="SSF103190">
    <property type="entry name" value="Sensory domain-like"/>
    <property type="match status" value="1"/>
</dbReference>
<evidence type="ECO:0000256" key="4">
    <source>
        <dbReference type="ARBA" id="ARBA00022475"/>
    </source>
</evidence>
<dbReference type="Gene3D" id="3.30.450.20">
    <property type="entry name" value="PAS domain"/>
    <property type="match status" value="2"/>
</dbReference>
<comment type="catalytic activity">
    <reaction evidence="1">
        <text>ATP + protein L-histidine = ADP + protein N-phospho-L-histidine.</text>
        <dbReference type="EC" id="2.7.13.3"/>
    </reaction>
</comment>
<dbReference type="EC" id="2.7.13.3" evidence="3"/>
<dbReference type="PROSITE" id="PS50109">
    <property type="entry name" value="HIS_KIN"/>
    <property type="match status" value="1"/>
</dbReference>
<comment type="caution">
    <text evidence="17">The sequence shown here is derived from an EMBL/GenBank/DDBJ whole genome shotgun (WGS) entry which is preliminary data.</text>
</comment>
<evidence type="ECO:0000256" key="1">
    <source>
        <dbReference type="ARBA" id="ARBA00000085"/>
    </source>
</evidence>
<dbReference type="PANTHER" id="PTHR43065">
    <property type="entry name" value="SENSOR HISTIDINE KINASE"/>
    <property type="match status" value="1"/>
</dbReference>
<dbReference type="InterPro" id="IPR036097">
    <property type="entry name" value="HisK_dim/P_sf"/>
</dbReference>
<dbReference type="SUPFAM" id="SSF47384">
    <property type="entry name" value="Homodimeric domain of signal transducing histidine kinase"/>
    <property type="match status" value="1"/>
</dbReference>
<dbReference type="InterPro" id="IPR005467">
    <property type="entry name" value="His_kinase_dom"/>
</dbReference>
<protein>
    <recommendedName>
        <fullName evidence="3">histidine kinase</fullName>
        <ecNumber evidence="3">2.7.13.3</ecNumber>
    </recommendedName>
</protein>
<dbReference type="PANTHER" id="PTHR43065:SF46">
    <property type="entry name" value="C4-DICARBOXYLATE TRANSPORT SENSOR PROTEIN DCTB"/>
    <property type="match status" value="1"/>
</dbReference>
<dbReference type="InterPro" id="IPR004358">
    <property type="entry name" value="Sig_transdc_His_kin-like_C"/>
</dbReference>
<evidence type="ECO:0000256" key="2">
    <source>
        <dbReference type="ARBA" id="ARBA00004429"/>
    </source>
</evidence>
<evidence type="ECO:0000256" key="14">
    <source>
        <dbReference type="ARBA" id="ARBA00023136"/>
    </source>
</evidence>
<evidence type="ECO:0000256" key="9">
    <source>
        <dbReference type="ARBA" id="ARBA00022741"/>
    </source>
</evidence>
<evidence type="ECO:0000256" key="5">
    <source>
        <dbReference type="ARBA" id="ARBA00022519"/>
    </source>
</evidence>
<dbReference type="FunFam" id="1.10.287.130:FF:000049">
    <property type="entry name" value="C4-dicarboxylate transport sensor protein DctB"/>
    <property type="match status" value="1"/>
</dbReference>
<dbReference type="InterPro" id="IPR003661">
    <property type="entry name" value="HisK_dim/P_dom"/>
</dbReference>
<dbReference type="AlphaFoldDB" id="A0A1J5RA08"/>
<keyword evidence="4" id="KW-1003">Cell membrane</keyword>
<dbReference type="SMART" id="SM00388">
    <property type="entry name" value="HisKA"/>
    <property type="match status" value="1"/>
</dbReference>
<dbReference type="Gene3D" id="3.30.565.10">
    <property type="entry name" value="Histidine kinase-like ATPase, C-terminal domain"/>
    <property type="match status" value="1"/>
</dbReference>
<dbReference type="InterPro" id="IPR003594">
    <property type="entry name" value="HATPase_dom"/>
</dbReference>
<proteinExistence type="predicted"/>
<keyword evidence="14" id="KW-0472">Membrane</keyword>
<evidence type="ECO:0000313" key="17">
    <source>
        <dbReference type="EMBL" id="OIQ88871.1"/>
    </source>
</evidence>
<evidence type="ECO:0000259" key="16">
    <source>
        <dbReference type="PROSITE" id="PS50109"/>
    </source>
</evidence>
<gene>
    <name evidence="17" type="primary">dctB_4</name>
    <name evidence="17" type="ORF">GALL_292440</name>
</gene>
<dbReference type="Gene3D" id="1.10.287.130">
    <property type="match status" value="1"/>
</dbReference>
<keyword evidence="10" id="KW-0418">Kinase</keyword>
<keyword evidence="13" id="KW-0902">Two-component regulatory system</keyword>
<dbReference type="Gene3D" id="6.10.250.3020">
    <property type="match status" value="1"/>
</dbReference>
<evidence type="ECO:0000256" key="8">
    <source>
        <dbReference type="ARBA" id="ARBA00022692"/>
    </source>
</evidence>
<dbReference type="GO" id="GO:0000155">
    <property type="term" value="F:phosphorelay sensor kinase activity"/>
    <property type="evidence" value="ECO:0007669"/>
    <property type="project" value="InterPro"/>
</dbReference>
<dbReference type="InterPro" id="IPR029151">
    <property type="entry name" value="Sensor-like_sf"/>
</dbReference>
<evidence type="ECO:0000256" key="15">
    <source>
        <dbReference type="SAM" id="Coils"/>
    </source>
</evidence>
<keyword evidence="5" id="KW-0997">Cell inner membrane</keyword>
<dbReference type="Pfam" id="PF00512">
    <property type="entry name" value="HisKA"/>
    <property type="match status" value="1"/>
</dbReference>
<comment type="subcellular location">
    <subcellularLocation>
        <location evidence="2">Cell inner membrane</location>
        <topology evidence="2">Multi-pass membrane protein</topology>
    </subcellularLocation>
</comment>
<keyword evidence="8" id="KW-0812">Transmembrane</keyword>
<evidence type="ECO:0000256" key="13">
    <source>
        <dbReference type="ARBA" id="ARBA00023012"/>
    </source>
</evidence>
<dbReference type="CDD" id="cd00082">
    <property type="entry name" value="HisKA"/>
    <property type="match status" value="1"/>
</dbReference>
<evidence type="ECO:0000256" key="7">
    <source>
        <dbReference type="ARBA" id="ARBA00022679"/>
    </source>
</evidence>
<keyword evidence="12" id="KW-1133">Transmembrane helix</keyword>
<sequence length="611" mass="65447">MKSGPETGSERVAVVWRRLAVRWRGARPFMSGLIYLLVLAAPWVAWRVMDWSQEQAYSRLEQQGREHLALYAQALHSEITTFRNVPLVLASDAGVRALLTTGGDAAALSSRLEALNRILGASALYVLDRQGLTLAASNWRDPGGGFVGRRFDFRPYFTAAMAGRVGQYFALGSTSNRPGDYIAVPVRQGGAVVGAVVVKTAMDALERGWSSRGERVFVSDGHGVIFITNTPSWRYLTRAPLPAATLAAIRASRQYGDAPLHPLPVVAGSRLQTVDGVGYVAVSAPLADGDGWRLSVLQDAAAAEAAGRQAGLLALLSMALAGVAAYYLSQRSLRRRRQTRELERRVAERTHALTRTNQRLEAEIAERVRAETELRAKQQELVQAAKLAALGQMSAGMVHELNQPLAALRGFAENARTFLAQNRPRGAEDNLGEIVALTERMARITGQLKQFARKSSDKVAAVDLIMAVEGALSMLSGRLGAAGVAVEWAPPPRPLPVWAEDVRLQQVLVNLLRNALDAMDGGAVPPRLALRLAGDRAHAVLAVEDNGPGIDAALLPHLFEPFFTTKPAGEGLGLGLSISEGIVRAFGGGLTAAAAPGGGAVFTLTLRRVEE</sequence>
<dbReference type="GO" id="GO:0005886">
    <property type="term" value="C:plasma membrane"/>
    <property type="evidence" value="ECO:0007669"/>
    <property type="project" value="UniProtKB-SubCell"/>
</dbReference>
<dbReference type="SUPFAM" id="SSF55874">
    <property type="entry name" value="ATPase domain of HSP90 chaperone/DNA topoisomerase II/histidine kinase"/>
    <property type="match status" value="1"/>
</dbReference>
<dbReference type="SMART" id="SM00387">
    <property type="entry name" value="HATPase_c"/>
    <property type="match status" value="1"/>
</dbReference>
<dbReference type="InterPro" id="IPR017055">
    <property type="entry name" value="Sig_transdc_His_kinase_DctB"/>
</dbReference>
<keyword evidence="11" id="KW-0067">ATP-binding</keyword>
<keyword evidence="7 17" id="KW-0808">Transferase</keyword>
<dbReference type="EMBL" id="MLJW01000354">
    <property type="protein sequence ID" value="OIQ88871.1"/>
    <property type="molecule type" value="Genomic_DNA"/>
</dbReference>
<accession>A0A1J5RA08</accession>